<evidence type="ECO:0000313" key="10">
    <source>
        <dbReference type="EMBL" id="RMZ52770.1"/>
    </source>
</evidence>
<dbReference type="AlphaFoldDB" id="A0A3M7KSL6"/>
<keyword evidence="3 9" id="KW-0813">Transport</keyword>
<gene>
    <name evidence="10" type="ORF">APUTEX25_000889</name>
</gene>
<keyword evidence="7 9" id="KW-0496">Mitochondrion</keyword>
<evidence type="ECO:0000256" key="4">
    <source>
        <dbReference type="ARBA" id="ARBA00022692"/>
    </source>
</evidence>
<dbReference type="Pfam" id="PF03650">
    <property type="entry name" value="MPC"/>
    <property type="match status" value="1"/>
</dbReference>
<dbReference type="Proteomes" id="UP000279271">
    <property type="component" value="Unassembled WGS sequence"/>
</dbReference>
<keyword evidence="4" id="KW-0812">Transmembrane</keyword>
<dbReference type="EMBL" id="QOKY01000202">
    <property type="protein sequence ID" value="RMZ52770.1"/>
    <property type="molecule type" value="Genomic_DNA"/>
</dbReference>
<comment type="caution">
    <text evidence="10">The sequence shown here is derived from an EMBL/GenBank/DDBJ whole genome shotgun (WGS) entry which is preliminary data.</text>
</comment>
<evidence type="ECO:0000256" key="8">
    <source>
        <dbReference type="ARBA" id="ARBA00023136"/>
    </source>
</evidence>
<keyword evidence="6" id="KW-1133">Transmembrane helix</keyword>
<evidence type="ECO:0000313" key="11">
    <source>
        <dbReference type="Proteomes" id="UP000279271"/>
    </source>
</evidence>
<evidence type="ECO:0000256" key="5">
    <source>
        <dbReference type="ARBA" id="ARBA00022792"/>
    </source>
</evidence>
<evidence type="ECO:0000256" key="3">
    <source>
        <dbReference type="ARBA" id="ARBA00022448"/>
    </source>
</evidence>
<accession>A0A3M7KSL6</accession>
<protein>
    <recommendedName>
        <fullName evidence="9">Mitochondrial pyruvate carrier</fullName>
    </recommendedName>
</protein>
<dbReference type="PANTHER" id="PTHR14154">
    <property type="entry name" value="UPF0041 BRAIN PROTEIN 44-RELATED"/>
    <property type="match status" value="1"/>
</dbReference>
<keyword evidence="5 9" id="KW-0999">Mitochondrion inner membrane</keyword>
<keyword evidence="8" id="KW-0472">Membrane</keyword>
<comment type="function">
    <text evidence="9">Mediates the uptake of pyruvate into mitochondria.</text>
</comment>
<sequence length="116" mass="12581">MTGAASQGAGLAVRLKTFINSPTGPRTTHFWGPVANWGFVLAGLADSQKPPEMISEKMTGAMCIYSLLFMRFAWMIQPRNYILLACHAANETVQLNQLRRWYSVQGGSFAAGGVAA</sequence>
<evidence type="ECO:0000256" key="2">
    <source>
        <dbReference type="ARBA" id="ARBA00006416"/>
    </source>
</evidence>
<dbReference type="InterPro" id="IPR005336">
    <property type="entry name" value="MPC"/>
</dbReference>
<evidence type="ECO:0000256" key="1">
    <source>
        <dbReference type="ARBA" id="ARBA00004448"/>
    </source>
</evidence>
<name>A0A3M7KSL6_AUXPR</name>
<proteinExistence type="inferred from homology"/>
<dbReference type="GO" id="GO:0005743">
    <property type="term" value="C:mitochondrial inner membrane"/>
    <property type="evidence" value="ECO:0007669"/>
    <property type="project" value="UniProtKB-SubCell"/>
</dbReference>
<reference evidence="11" key="1">
    <citation type="journal article" date="2018" name="Algal Res.">
        <title>Characterization of plant carbon substrate utilization by Auxenochlorella protothecoides.</title>
        <authorList>
            <person name="Vogler B.W."/>
            <person name="Starkenburg S.R."/>
            <person name="Sudasinghe N."/>
            <person name="Schambach J.Y."/>
            <person name="Rollin J.A."/>
            <person name="Pattathil S."/>
            <person name="Barry A.N."/>
        </authorList>
    </citation>
    <scope>NUCLEOTIDE SEQUENCE [LARGE SCALE GENOMIC DNA]</scope>
    <source>
        <strain evidence="11">UTEX 25</strain>
    </source>
</reference>
<evidence type="ECO:0000256" key="9">
    <source>
        <dbReference type="RuleBase" id="RU363100"/>
    </source>
</evidence>
<comment type="subcellular location">
    <subcellularLocation>
        <location evidence="1 9">Mitochondrion inner membrane</location>
        <topology evidence="1 9">Multi-pass membrane protein</topology>
    </subcellularLocation>
</comment>
<evidence type="ECO:0000256" key="6">
    <source>
        <dbReference type="ARBA" id="ARBA00022989"/>
    </source>
</evidence>
<organism evidence="10 11">
    <name type="scientific">Auxenochlorella protothecoides</name>
    <name type="common">Green microalga</name>
    <name type="synonym">Chlorella protothecoides</name>
    <dbReference type="NCBI Taxonomy" id="3075"/>
    <lineage>
        <taxon>Eukaryota</taxon>
        <taxon>Viridiplantae</taxon>
        <taxon>Chlorophyta</taxon>
        <taxon>core chlorophytes</taxon>
        <taxon>Trebouxiophyceae</taxon>
        <taxon>Chlorellales</taxon>
        <taxon>Chlorellaceae</taxon>
        <taxon>Auxenochlorella</taxon>
    </lineage>
</organism>
<evidence type="ECO:0000256" key="7">
    <source>
        <dbReference type="ARBA" id="ARBA00023128"/>
    </source>
</evidence>
<dbReference type="GO" id="GO:0006850">
    <property type="term" value="P:pyruvate import into mitochondria"/>
    <property type="evidence" value="ECO:0007669"/>
    <property type="project" value="InterPro"/>
</dbReference>
<comment type="similarity">
    <text evidence="2 9">Belongs to the mitochondrial pyruvate carrier (MPC) (TC 2.A.105) family.</text>
</comment>